<name>X5GXH0_9RICK</name>
<evidence type="ECO:0000313" key="2">
    <source>
        <dbReference type="EMBL" id="AHX11752.1"/>
    </source>
</evidence>
<dbReference type="KEGG" id="nhm:NHE_0830"/>
<keyword evidence="3" id="KW-1185">Reference proteome</keyword>
<reference evidence="2 3" key="1">
    <citation type="submission" date="2014-03" db="EMBL/GenBank/DDBJ databases">
        <title>Sequencing and Comparison of Genomes and Transcriptome Profiles of Human Ehrlichiosis Agents.</title>
        <authorList>
            <person name="Lin M."/>
            <person name="Daugherty S.C."/>
            <person name="Nagaraj S."/>
            <person name="Cheng Z."/>
            <person name="Xiong Q."/>
            <person name="Lin F.-Y."/>
            <person name="Sengamalay N."/>
            <person name="Ott S."/>
            <person name="Godinez A."/>
            <person name="Tallon L.J."/>
            <person name="Sadzewicz L."/>
            <person name="Fraser C.M."/>
            <person name="Dunning Hotopp J.C."/>
            <person name="Rikihisa Y."/>
        </authorList>
    </citation>
    <scope>NUCLEOTIDE SEQUENCE [LARGE SCALE GENOMIC DNA]</scope>
    <source>
        <strain evidence="2 3">Oregon</strain>
    </source>
</reference>
<evidence type="ECO:0000256" key="1">
    <source>
        <dbReference type="SAM" id="SignalP"/>
    </source>
</evidence>
<dbReference type="Gene3D" id="2.40.160.20">
    <property type="match status" value="1"/>
</dbReference>
<dbReference type="RefSeq" id="WP_038560106.1">
    <property type="nucleotide sequence ID" value="NZ_CP007481.1"/>
</dbReference>
<sequence>MINSSFLRKALLLSCLFAMPLSGNSAAKVEEAANAGVYGRIFQLSKVSGETNFMDTGRHYHHAVSEDVASLIKDSQHGPLLYHDGGVFGDYRPTHALNMVGGGFALGYRTQNARFEFEGIINGEGKLSDSAESQFYGLAAVPAEVTKDGKVNGQDHEGSGCKYLKGVKNVAVGPMNFSKFSYAATLFNIYQDIPTGDVMKLYVGGGVGISRVTYNLTSTQNLVSTPFVAQGKVGVTFDVGDLGSMGMVPYLGYSALYFAEKEANSRVTGLTSHKMSKDKKGPCDKKDGIPGLEFAPVAKHLLHNIEFGVTFSLDA</sequence>
<protein>
    <recommendedName>
        <fullName evidence="4">Surface antigen family protein</fullName>
    </recommendedName>
</protein>
<evidence type="ECO:0000313" key="3">
    <source>
        <dbReference type="Proteomes" id="UP000023755"/>
    </source>
</evidence>
<dbReference type="OrthoDB" id="7165256at2"/>
<dbReference type="EMBL" id="CP007481">
    <property type="protein sequence ID" value="AHX11752.1"/>
    <property type="molecule type" value="Genomic_DNA"/>
</dbReference>
<feature type="chain" id="PRO_5004956144" description="Surface antigen family protein" evidence="1">
    <location>
        <begin position="28"/>
        <end position="315"/>
    </location>
</feature>
<feature type="signal peptide" evidence="1">
    <location>
        <begin position="1"/>
        <end position="27"/>
    </location>
</feature>
<organism evidence="2 3">
    <name type="scientific">Neorickettsia helminthoeca str. Oregon</name>
    <dbReference type="NCBI Taxonomy" id="1286528"/>
    <lineage>
        <taxon>Bacteria</taxon>
        <taxon>Pseudomonadati</taxon>
        <taxon>Pseudomonadota</taxon>
        <taxon>Alphaproteobacteria</taxon>
        <taxon>Rickettsiales</taxon>
        <taxon>Anaplasmataceae</taxon>
        <taxon>Neorickettsia</taxon>
    </lineage>
</organism>
<dbReference type="STRING" id="1286528.NHE_0830"/>
<dbReference type="Proteomes" id="UP000023755">
    <property type="component" value="Chromosome"/>
</dbReference>
<dbReference type="InterPro" id="IPR011250">
    <property type="entry name" value="OMP/PagP_B-barrel"/>
</dbReference>
<dbReference type="AlphaFoldDB" id="X5GXH0"/>
<dbReference type="HOGENOM" id="CLU_902632_0_0_5"/>
<gene>
    <name evidence="2" type="ORF">NHE_0830</name>
</gene>
<dbReference type="SUPFAM" id="SSF56925">
    <property type="entry name" value="OMPA-like"/>
    <property type="match status" value="1"/>
</dbReference>
<keyword evidence="1" id="KW-0732">Signal</keyword>
<evidence type="ECO:0008006" key="4">
    <source>
        <dbReference type="Google" id="ProtNLM"/>
    </source>
</evidence>
<proteinExistence type="predicted"/>
<accession>X5GXH0</accession>